<gene>
    <name evidence="2" type="ORF">GJW-30_1_02295</name>
</gene>
<feature type="chain" id="PRO_5006615804" evidence="1">
    <location>
        <begin position="36"/>
        <end position="202"/>
    </location>
</feature>
<organism evidence="2 3">
    <name type="scientific">Variibacter gotjawalensis</name>
    <dbReference type="NCBI Taxonomy" id="1333996"/>
    <lineage>
        <taxon>Bacteria</taxon>
        <taxon>Pseudomonadati</taxon>
        <taxon>Pseudomonadota</taxon>
        <taxon>Alphaproteobacteria</taxon>
        <taxon>Hyphomicrobiales</taxon>
        <taxon>Nitrobacteraceae</taxon>
        <taxon>Variibacter</taxon>
    </lineage>
</organism>
<evidence type="ECO:0000256" key="1">
    <source>
        <dbReference type="SAM" id="SignalP"/>
    </source>
</evidence>
<dbReference type="KEGG" id="vgo:GJW-30_1_02295"/>
<reference evidence="2 3" key="1">
    <citation type="submission" date="2015-08" db="EMBL/GenBank/DDBJ databases">
        <title>Investigation of the bacterial diversity of lava forest soil.</title>
        <authorList>
            <person name="Lee J.S."/>
        </authorList>
    </citation>
    <scope>NUCLEOTIDE SEQUENCE [LARGE SCALE GENOMIC DNA]</scope>
    <source>
        <strain evidence="2 3">GJW-30</strain>
    </source>
</reference>
<evidence type="ECO:0000313" key="2">
    <source>
        <dbReference type="EMBL" id="BAT59762.1"/>
    </source>
</evidence>
<dbReference type="AlphaFoldDB" id="A0A0S3PV37"/>
<accession>A0A0S3PV37</accession>
<name>A0A0S3PV37_9BRAD</name>
<feature type="signal peptide" evidence="1">
    <location>
        <begin position="1"/>
        <end position="35"/>
    </location>
</feature>
<protein>
    <submittedName>
        <fullName evidence="2">Uncharacterized protein</fullName>
    </submittedName>
</protein>
<evidence type="ECO:0000313" key="3">
    <source>
        <dbReference type="Proteomes" id="UP000236884"/>
    </source>
</evidence>
<keyword evidence="3" id="KW-1185">Reference proteome</keyword>
<dbReference type="EMBL" id="AP014946">
    <property type="protein sequence ID" value="BAT59762.1"/>
    <property type="molecule type" value="Genomic_DNA"/>
</dbReference>
<keyword evidence="1" id="KW-0732">Signal</keyword>
<dbReference type="RefSeq" id="WP_096355398.1">
    <property type="nucleotide sequence ID" value="NZ_AP014946.1"/>
</dbReference>
<dbReference type="PROSITE" id="PS51257">
    <property type="entry name" value="PROKAR_LIPOPROTEIN"/>
    <property type="match status" value="1"/>
</dbReference>
<sequence length="202" mass="22429">MAPGALRLRAIRTNLTAASLAACAVAMFAVSFAEAQSPQSSRLDLGVWSRRVSDDGKLTFFECENKIACGEDSKVSLRLGNLSREPWTVERARSVEQANIKRMREQGEGRVKDIELGETRQMKIDEATLIYTEKKYIPVKGDPRTDIVGILVGKTKQYVIVGSAEKPEMARSNFLGFARLGSLILFEMARDTGKPDTKEEKK</sequence>
<proteinExistence type="predicted"/>
<dbReference type="Proteomes" id="UP000236884">
    <property type="component" value="Chromosome"/>
</dbReference>